<evidence type="ECO:0000256" key="3">
    <source>
        <dbReference type="ARBA" id="ARBA00022801"/>
    </source>
</evidence>
<accession>A0ABU3Z6D5</accession>
<organism evidence="9 10">
    <name type="scientific">Veillonella absiana</name>
    <dbReference type="NCBI Taxonomy" id="3079305"/>
    <lineage>
        <taxon>Bacteria</taxon>
        <taxon>Bacillati</taxon>
        <taxon>Bacillota</taxon>
        <taxon>Negativicutes</taxon>
        <taxon>Veillonellales</taxon>
        <taxon>Veillonellaceae</taxon>
        <taxon>Veillonella</taxon>
    </lineage>
</organism>
<dbReference type="GO" id="GO:0004180">
    <property type="term" value="F:carboxypeptidase activity"/>
    <property type="evidence" value="ECO:0007669"/>
    <property type="project" value="UniProtKB-KW"/>
</dbReference>
<keyword evidence="3 9" id="KW-0378">Hydrolase</keyword>
<keyword evidence="2" id="KW-0732">Signal</keyword>
<dbReference type="Proteomes" id="UP001272515">
    <property type="component" value="Unassembled WGS sequence"/>
</dbReference>
<dbReference type="PRINTS" id="PR00725">
    <property type="entry name" value="DADACBPTASE1"/>
</dbReference>
<dbReference type="Pfam" id="PF00768">
    <property type="entry name" value="Peptidase_S11"/>
    <property type="match status" value="1"/>
</dbReference>
<keyword evidence="10" id="KW-1185">Reference proteome</keyword>
<reference evidence="9 10" key="1">
    <citation type="submission" date="2023-10" db="EMBL/GenBank/DDBJ databases">
        <title>Veillonella sp. nov., isolated from a pig farm feces dump.</title>
        <authorList>
            <person name="Chang Y.-H."/>
        </authorList>
    </citation>
    <scope>NUCLEOTIDE SEQUENCE [LARGE SCALE GENOMIC DNA]</scope>
    <source>
        <strain evidence="9 10">YH-vei2233</strain>
    </source>
</reference>
<evidence type="ECO:0000313" key="10">
    <source>
        <dbReference type="Proteomes" id="UP001272515"/>
    </source>
</evidence>
<evidence type="ECO:0000256" key="7">
    <source>
        <dbReference type="RuleBase" id="RU004016"/>
    </source>
</evidence>
<gene>
    <name evidence="9" type="ORF">RVY80_01130</name>
</gene>
<evidence type="ECO:0000256" key="6">
    <source>
        <dbReference type="ARBA" id="ARBA00023316"/>
    </source>
</evidence>
<evidence type="ECO:0000256" key="1">
    <source>
        <dbReference type="ARBA" id="ARBA00007164"/>
    </source>
</evidence>
<keyword evidence="9" id="KW-0121">Carboxypeptidase</keyword>
<evidence type="ECO:0000313" key="9">
    <source>
        <dbReference type="EMBL" id="MDV5087458.1"/>
    </source>
</evidence>
<dbReference type="PANTHER" id="PTHR21581">
    <property type="entry name" value="D-ALANYL-D-ALANINE CARBOXYPEPTIDASE"/>
    <property type="match status" value="1"/>
</dbReference>
<dbReference type="EC" id="3.4.-.-" evidence="9"/>
<dbReference type="InterPro" id="IPR012338">
    <property type="entry name" value="Beta-lactam/transpept-like"/>
</dbReference>
<keyword evidence="5" id="KW-0573">Peptidoglycan synthesis</keyword>
<name>A0ABU3Z6D5_9FIRM</name>
<sequence length="311" mass="33317">MLSFTASLMGGSTVQAASSSSSILSQSTVASQKNGAKEVAVIDTNNTDIGNVDVSQLTVKPIAPTTIAGAAVLIDADTGEILFEKNPDKWMHPASTTKMVTLLTALEKKGTLLDELATVSPYAVSMEESNLGLRVGDQLPLEAVIEGMMVASGNDAAVVVAENVSGSVHNFAKAMNEVAKKAGAKHSHFLNPHGLTQQGHYSTARDLAMIAAYGMKYKMFRDKVANDYYTVKYQNRAAETVRTTNLFIRNKYPGANGLKTGYTEAAGDCLIASATRDRHTMIVVLLNDDDRWTDAPAFLDYGFEVAALRDK</sequence>
<dbReference type="SUPFAM" id="SSF56601">
    <property type="entry name" value="beta-lactamase/transpeptidase-like"/>
    <property type="match status" value="1"/>
</dbReference>
<proteinExistence type="inferred from homology"/>
<keyword evidence="9" id="KW-0645">Protease</keyword>
<dbReference type="PANTHER" id="PTHR21581:SF6">
    <property type="entry name" value="TRAFFICKING PROTEIN PARTICLE COMPLEX SUBUNIT 12"/>
    <property type="match status" value="1"/>
</dbReference>
<dbReference type="RefSeq" id="WP_317329304.1">
    <property type="nucleotide sequence ID" value="NZ_JAWJZA010000010.1"/>
</dbReference>
<protein>
    <submittedName>
        <fullName evidence="9">D-alanyl-D-alanine carboxypeptidase family protein</fullName>
        <ecNumber evidence="9">3.4.-.-</ecNumber>
    </submittedName>
</protein>
<evidence type="ECO:0000256" key="5">
    <source>
        <dbReference type="ARBA" id="ARBA00022984"/>
    </source>
</evidence>
<evidence type="ECO:0000256" key="2">
    <source>
        <dbReference type="ARBA" id="ARBA00022729"/>
    </source>
</evidence>
<feature type="domain" description="Peptidase S11 D-alanyl-D-alanine carboxypeptidase A N-terminal" evidence="8">
    <location>
        <begin position="63"/>
        <end position="289"/>
    </location>
</feature>
<comment type="caution">
    <text evidence="9">The sequence shown here is derived from an EMBL/GenBank/DDBJ whole genome shotgun (WGS) entry which is preliminary data.</text>
</comment>
<dbReference type="EMBL" id="JAWJZB010000001">
    <property type="protein sequence ID" value="MDV5087458.1"/>
    <property type="molecule type" value="Genomic_DNA"/>
</dbReference>
<keyword evidence="6" id="KW-0961">Cell wall biogenesis/degradation</keyword>
<dbReference type="Gene3D" id="3.40.710.10">
    <property type="entry name" value="DD-peptidase/beta-lactamase superfamily"/>
    <property type="match status" value="1"/>
</dbReference>
<evidence type="ECO:0000256" key="4">
    <source>
        <dbReference type="ARBA" id="ARBA00022960"/>
    </source>
</evidence>
<evidence type="ECO:0000259" key="8">
    <source>
        <dbReference type="Pfam" id="PF00768"/>
    </source>
</evidence>
<comment type="similarity">
    <text evidence="1 7">Belongs to the peptidase S11 family.</text>
</comment>
<dbReference type="InterPro" id="IPR018044">
    <property type="entry name" value="Peptidase_S11"/>
</dbReference>
<keyword evidence="4" id="KW-0133">Cell shape</keyword>
<dbReference type="InterPro" id="IPR001967">
    <property type="entry name" value="Peptidase_S11_N"/>
</dbReference>